<sequence>MGLTVAEAFMLLAFVLLMLMMLWRNEDARRLEAVQEFTAMSQAEKAGMRNALEVFRQAGISPEDPQLAEKLGDLAAIGESGADELLSRLAAADDAERRKLEALVRSDAWRHGSTGEVLAHLNAANETDRRKLEALVRSDMWRDESADEVLAELAAANAGERERLNELIGSEAWRDGGEDRTVAERVAGRLQAAAESRQRVTEALRRQLGPAVAAAGGEIYADGALVFPETVLFAAGRSDVTPQLRAFLGSICLPWFQTLERSGAEISDLRIEGHASTEWTGLSPEQAYLANLALSQARAHAVLSTCLELVPGPEGEWARSVATAVGYSSSHPVVVSGQEDKQKSRRVVFRVDYSQEGVLRDIQTDVDAAESPATPSGRPPAPGAPATETMAPAPEAAEAAPPVAAPAAPVVTGAAAAAGEPLPAPDPDRPTAAATDAGTGGKAPGLAGIASVIDGDTIDIRGTRISLFGIDAPEGGQKCKTAAGETYFCGQKAALALADLIRNQTVTCDPKGLGASGPTFATCTVGGKDIGGWMVGEGLAIAARRDSSEYVPAEEAAQRNAAGLWAGTFELPRDVR</sequence>
<dbReference type="Gene3D" id="3.30.1330.60">
    <property type="entry name" value="OmpA-like domain"/>
    <property type="match status" value="1"/>
</dbReference>
<evidence type="ECO:0000259" key="3">
    <source>
        <dbReference type="PROSITE" id="PS50830"/>
    </source>
</evidence>
<feature type="transmembrane region" description="Helical" evidence="2">
    <location>
        <begin position="6"/>
        <end position="23"/>
    </location>
</feature>
<keyword evidence="4" id="KW-0378">Hydrolase</keyword>
<evidence type="ECO:0000313" key="4">
    <source>
        <dbReference type="EMBL" id="MBB5220409.1"/>
    </source>
</evidence>
<dbReference type="InterPro" id="IPR036737">
    <property type="entry name" value="OmpA-like_sf"/>
</dbReference>
<dbReference type="AlphaFoldDB" id="A0A840SC98"/>
<organism evidence="4 5">
    <name type="scientific">Amaricoccus macauensis</name>
    <dbReference type="NCBI Taxonomy" id="57001"/>
    <lineage>
        <taxon>Bacteria</taxon>
        <taxon>Pseudomonadati</taxon>
        <taxon>Pseudomonadota</taxon>
        <taxon>Alphaproteobacteria</taxon>
        <taxon>Rhodobacterales</taxon>
        <taxon>Paracoccaceae</taxon>
        <taxon>Amaricoccus</taxon>
    </lineage>
</organism>
<dbReference type="SUPFAM" id="SSF103088">
    <property type="entry name" value="OmpA-like"/>
    <property type="match status" value="1"/>
</dbReference>
<keyword evidence="2" id="KW-0812">Transmembrane</keyword>
<gene>
    <name evidence="4" type="ORF">HNP73_000330</name>
</gene>
<feature type="region of interest" description="Disordered" evidence="1">
    <location>
        <begin position="368"/>
        <end position="404"/>
    </location>
</feature>
<dbReference type="GO" id="GO:0004519">
    <property type="term" value="F:endonuclease activity"/>
    <property type="evidence" value="ECO:0007669"/>
    <property type="project" value="UniProtKB-KW"/>
</dbReference>
<accession>A0A840SC98</accession>
<proteinExistence type="predicted"/>
<dbReference type="PROSITE" id="PS50830">
    <property type="entry name" value="TNASE_3"/>
    <property type="match status" value="1"/>
</dbReference>
<dbReference type="EMBL" id="JACHFM010000001">
    <property type="protein sequence ID" value="MBB5220409.1"/>
    <property type="molecule type" value="Genomic_DNA"/>
</dbReference>
<protein>
    <submittedName>
        <fullName evidence="4">Endonuclease YncB(Thermonuclease family)/outer membrane protein OmpA-like peptidoglycan-associated protein</fullName>
    </submittedName>
</protein>
<keyword evidence="5" id="KW-1185">Reference proteome</keyword>
<dbReference type="SUPFAM" id="SSF50199">
    <property type="entry name" value="Staphylococcal nuclease"/>
    <property type="match status" value="1"/>
</dbReference>
<dbReference type="Proteomes" id="UP000549457">
    <property type="component" value="Unassembled WGS sequence"/>
</dbReference>
<name>A0A840SC98_9RHOB</name>
<feature type="domain" description="TNase-like" evidence="3">
    <location>
        <begin position="443"/>
        <end position="567"/>
    </location>
</feature>
<dbReference type="InterPro" id="IPR016071">
    <property type="entry name" value="Staphylococal_nuclease_OB-fold"/>
</dbReference>
<keyword evidence="2" id="KW-1133">Transmembrane helix</keyword>
<dbReference type="SMART" id="SM00318">
    <property type="entry name" value="SNc"/>
    <property type="match status" value="1"/>
</dbReference>
<dbReference type="Pfam" id="PF00565">
    <property type="entry name" value="SNase"/>
    <property type="match status" value="1"/>
</dbReference>
<dbReference type="RefSeq" id="WP_184146472.1">
    <property type="nucleotide sequence ID" value="NZ_JACHFM010000001.1"/>
</dbReference>
<evidence type="ECO:0000256" key="2">
    <source>
        <dbReference type="SAM" id="Phobius"/>
    </source>
</evidence>
<evidence type="ECO:0000313" key="5">
    <source>
        <dbReference type="Proteomes" id="UP000549457"/>
    </source>
</evidence>
<evidence type="ECO:0000256" key="1">
    <source>
        <dbReference type="SAM" id="MobiDB-lite"/>
    </source>
</evidence>
<dbReference type="Gene3D" id="2.40.50.90">
    <property type="match status" value="1"/>
</dbReference>
<dbReference type="InterPro" id="IPR035437">
    <property type="entry name" value="SNase_OB-fold_sf"/>
</dbReference>
<keyword evidence="2" id="KW-0472">Membrane</keyword>
<feature type="region of interest" description="Disordered" evidence="1">
    <location>
        <begin position="418"/>
        <end position="446"/>
    </location>
</feature>
<comment type="caution">
    <text evidence="4">The sequence shown here is derived from an EMBL/GenBank/DDBJ whole genome shotgun (WGS) entry which is preliminary data.</text>
</comment>
<reference evidence="4 5" key="1">
    <citation type="submission" date="2020-08" db="EMBL/GenBank/DDBJ databases">
        <title>Genomic Encyclopedia of Type Strains, Phase IV (KMG-IV): sequencing the most valuable type-strain genomes for metagenomic binning, comparative biology and taxonomic classification.</title>
        <authorList>
            <person name="Goeker M."/>
        </authorList>
    </citation>
    <scope>NUCLEOTIDE SEQUENCE [LARGE SCALE GENOMIC DNA]</scope>
    <source>
        <strain evidence="4 5">DSM 101730</strain>
    </source>
</reference>
<keyword evidence="4" id="KW-0540">Nuclease</keyword>
<feature type="compositionally biased region" description="Low complexity" evidence="1">
    <location>
        <begin position="384"/>
        <end position="404"/>
    </location>
</feature>
<keyword evidence="4" id="KW-0255">Endonuclease</keyword>